<evidence type="ECO:0000313" key="2">
    <source>
        <dbReference type="EMBL" id="BBP88324.1"/>
    </source>
</evidence>
<keyword evidence="1" id="KW-0472">Membrane</keyword>
<feature type="transmembrane region" description="Helical" evidence="1">
    <location>
        <begin position="47"/>
        <end position="67"/>
    </location>
</feature>
<organism evidence="2 3">
    <name type="scientific">Bacillus safensis</name>
    <dbReference type="NCBI Taxonomy" id="561879"/>
    <lineage>
        <taxon>Bacteria</taxon>
        <taxon>Bacillati</taxon>
        <taxon>Bacillota</taxon>
        <taxon>Bacilli</taxon>
        <taxon>Bacillales</taxon>
        <taxon>Bacillaceae</taxon>
        <taxon>Bacillus</taxon>
    </lineage>
</organism>
<gene>
    <name evidence="2" type="ORF">BsIDN1_19420</name>
</gene>
<keyword evidence="1" id="KW-0812">Transmembrane</keyword>
<accession>A0A5S9M838</accession>
<dbReference type="AlphaFoldDB" id="A0A5S9M838"/>
<protein>
    <submittedName>
        <fullName evidence="2">Uncharacterized protein</fullName>
    </submittedName>
</protein>
<sequence>MDDFGPLAVNHMVDAIESADPELLKVLEARLASKKKRSSKMNKMKSSLLFLGGILIGLTIFFIRWVITCFQAFFGWNQAYNLIHVCQSVLEFYGFTPLKYFLDALVLYTLGFAIFYMTKQIKTYIQFKQNLMLAVDYHSTESLSEKYANDIIVFHCHEPLAFCHGDASPKGLLINVSHGHAG</sequence>
<keyword evidence="1" id="KW-1133">Transmembrane helix</keyword>
<dbReference type="Proteomes" id="UP000464658">
    <property type="component" value="Chromosome"/>
</dbReference>
<evidence type="ECO:0000313" key="3">
    <source>
        <dbReference type="Proteomes" id="UP000464658"/>
    </source>
</evidence>
<dbReference type="EMBL" id="AP021906">
    <property type="protein sequence ID" value="BBP88324.1"/>
    <property type="molecule type" value="Genomic_DNA"/>
</dbReference>
<reference evidence="2 3" key="1">
    <citation type="submission" date="2019-12" db="EMBL/GenBank/DDBJ databases">
        <title>Full genome sequence of a Bacillus safensis strain isolated from commercially available natto in Indonesia.</title>
        <authorList>
            <person name="Yoshida M."/>
            <person name="Uomi M."/>
            <person name="Waturangi D."/>
            <person name="Ekaputri J.J."/>
            <person name="Setiamarga D.H.E."/>
        </authorList>
    </citation>
    <scope>NUCLEOTIDE SEQUENCE [LARGE SCALE GENOMIC DNA]</scope>
    <source>
        <strain evidence="2 3">IDN1</strain>
    </source>
</reference>
<name>A0A5S9M838_BACIA</name>
<feature type="transmembrane region" description="Helical" evidence="1">
    <location>
        <begin position="100"/>
        <end position="118"/>
    </location>
</feature>
<proteinExistence type="predicted"/>
<evidence type="ECO:0000256" key="1">
    <source>
        <dbReference type="SAM" id="Phobius"/>
    </source>
</evidence>